<evidence type="ECO:0000256" key="12">
    <source>
        <dbReference type="ARBA" id="ARBA00023235"/>
    </source>
</evidence>
<evidence type="ECO:0000256" key="6">
    <source>
        <dbReference type="ARBA" id="ARBA00022485"/>
    </source>
</evidence>
<evidence type="ECO:0000256" key="11">
    <source>
        <dbReference type="ARBA" id="ARBA00023014"/>
    </source>
</evidence>
<proteinExistence type="inferred from homology"/>
<comment type="cofactor">
    <cofactor evidence="2 15">
        <name>pyridoxal 5'-phosphate</name>
        <dbReference type="ChEBI" id="CHEBI:597326"/>
    </cofactor>
</comment>
<comment type="catalytic activity">
    <reaction evidence="1">
        <text>L-lysine = D-beta-lysine</text>
        <dbReference type="Rhea" id="RHEA:44148"/>
        <dbReference type="ChEBI" id="CHEBI:32551"/>
        <dbReference type="ChEBI" id="CHEBI:84138"/>
    </reaction>
</comment>
<dbReference type="InterPro" id="IPR013785">
    <property type="entry name" value="Aldolase_TIM"/>
</dbReference>
<dbReference type="InterPro" id="IPR003739">
    <property type="entry name" value="Lys_aminomutase/Glu_NH3_mut"/>
</dbReference>
<evidence type="ECO:0000256" key="4">
    <source>
        <dbReference type="ARBA" id="ARBA00008703"/>
    </source>
</evidence>
<organism evidence="17 18">
    <name type="scientific">Aggregatibacter aphrophilus</name>
    <name type="common">Haemophilus aphrophilus</name>
    <dbReference type="NCBI Taxonomy" id="732"/>
    <lineage>
        <taxon>Bacteria</taxon>
        <taxon>Pseudomonadati</taxon>
        <taxon>Pseudomonadota</taxon>
        <taxon>Gammaproteobacteria</taxon>
        <taxon>Pasteurellales</taxon>
        <taxon>Pasteurellaceae</taxon>
        <taxon>Aggregatibacter</taxon>
    </lineage>
</organism>
<evidence type="ECO:0000256" key="9">
    <source>
        <dbReference type="ARBA" id="ARBA00022898"/>
    </source>
</evidence>
<feature type="modified residue" description="N6-(pyridoxal phosphate)lysine" evidence="15">
    <location>
        <position position="338"/>
    </location>
</feature>
<dbReference type="PANTHER" id="PTHR30538">
    <property type="entry name" value="LYSINE 2,3-AMINOMUTASE-RELATED"/>
    <property type="match status" value="1"/>
</dbReference>
<evidence type="ECO:0000313" key="18">
    <source>
        <dbReference type="Proteomes" id="UP000253728"/>
    </source>
</evidence>
<protein>
    <recommendedName>
        <fullName evidence="5">L-lysine 2,3-aminomutase</fullName>
    </recommendedName>
    <alternativeName>
        <fullName evidence="13">EF-P post-translational modification enzyme B</fullName>
    </alternativeName>
</protein>
<dbReference type="SFLD" id="SFLDG01070">
    <property type="entry name" value="PLP-dependent"/>
    <property type="match status" value="1"/>
</dbReference>
<keyword evidence="12 17" id="KW-0413">Isomerase</keyword>
<evidence type="ECO:0000256" key="5">
    <source>
        <dbReference type="ARBA" id="ARBA00022363"/>
    </source>
</evidence>
<keyword evidence="9 15" id="KW-0663">Pyridoxal phosphate</keyword>
<evidence type="ECO:0000256" key="13">
    <source>
        <dbReference type="ARBA" id="ARBA00030756"/>
    </source>
</evidence>
<name>A0A336NAM0_AGGAP</name>
<dbReference type="InterPro" id="IPR007197">
    <property type="entry name" value="rSAM"/>
</dbReference>
<reference evidence="17 18" key="1">
    <citation type="submission" date="2018-06" db="EMBL/GenBank/DDBJ databases">
        <authorList>
            <consortium name="Pathogen Informatics"/>
            <person name="Doyle S."/>
        </authorList>
    </citation>
    <scope>NUCLEOTIDE SEQUENCE [LARGE SCALE GENOMIC DNA]</scope>
    <source>
        <strain evidence="17 18">NCTC5908</strain>
    </source>
</reference>
<dbReference type="SFLD" id="SFLDF00314">
    <property type="entry name" value="L-lysine_2_3-aminomutase_(yjeK"/>
    <property type="match status" value="1"/>
</dbReference>
<dbReference type="PANTHER" id="PTHR30538:SF1">
    <property type="entry name" value="L-LYSINE 2,3-AMINOMUTASE"/>
    <property type="match status" value="1"/>
</dbReference>
<dbReference type="InterPro" id="IPR058240">
    <property type="entry name" value="rSAM_sf"/>
</dbReference>
<dbReference type="GO" id="GO:0016853">
    <property type="term" value="F:isomerase activity"/>
    <property type="evidence" value="ECO:0007669"/>
    <property type="project" value="UniProtKB-KW"/>
</dbReference>
<evidence type="ECO:0000256" key="14">
    <source>
        <dbReference type="PIRSR" id="PIRSR004911-1"/>
    </source>
</evidence>
<keyword evidence="10" id="KW-0408">Iron</keyword>
<evidence type="ECO:0000256" key="8">
    <source>
        <dbReference type="ARBA" id="ARBA00022723"/>
    </source>
</evidence>
<comment type="similarity">
    <text evidence="4">Belongs to the radical SAM superfamily. KamA family.</text>
</comment>
<keyword evidence="7" id="KW-0949">S-adenosyl-L-methionine</keyword>
<dbReference type="Proteomes" id="UP000253728">
    <property type="component" value="Unassembled WGS sequence"/>
</dbReference>
<feature type="binding site" evidence="14">
    <location>
        <position position="126"/>
    </location>
    <ligand>
        <name>[4Fe-4S] cluster</name>
        <dbReference type="ChEBI" id="CHEBI:49883"/>
        <note>4Fe-4S-S-AdoMet</note>
    </ligand>
</feature>
<dbReference type="Gene3D" id="3.20.20.70">
    <property type="entry name" value="Aldolase class I"/>
    <property type="match status" value="1"/>
</dbReference>
<dbReference type="EMBL" id="UFSP01000003">
    <property type="protein sequence ID" value="SSZ29942.1"/>
    <property type="molecule type" value="Genomic_DNA"/>
</dbReference>
<evidence type="ECO:0000256" key="10">
    <source>
        <dbReference type="ARBA" id="ARBA00023004"/>
    </source>
</evidence>
<evidence type="ECO:0000256" key="2">
    <source>
        <dbReference type="ARBA" id="ARBA00001933"/>
    </source>
</evidence>
<evidence type="ECO:0000256" key="7">
    <source>
        <dbReference type="ARBA" id="ARBA00022691"/>
    </source>
</evidence>
<dbReference type="Pfam" id="PF04055">
    <property type="entry name" value="Radical_SAM"/>
    <property type="match status" value="1"/>
</dbReference>
<dbReference type="NCBIfam" id="TIGR00238">
    <property type="entry name" value="KamA family radical SAM protein"/>
    <property type="match status" value="1"/>
</dbReference>
<keyword evidence="11 14" id="KW-0411">Iron-sulfur</keyword>
<dbReference type="PIRSF" id="PIRSF004911">
    <property type="entry name" value="DUF160"/>
    <property type="match status" value="1"/>
</dbReference>
<evidence type="ECO:0000259" key="16">
    <source>
        <dbReference type="PROSITE" id="PS51918"/>
    </source>
</evidence>
<accession>A0A336NAM0</accession>
<dbReference type="CDD" id="cd01335">
    <property type="entry name" value="Radical_SAM"/>
    <property type="match status" value="1"/>
</dbReference>
<comment type="cofactor">
    <cofactor evidence="3">
        <name>[4Fe-4S] cluster</name>
        <dbReference type="ChEBI" id="CHEBI:49883"/>
    </cofactor>
</comment>
<evidence type="ECO:0000256" key="1">
    <source>
        <dbReference type="ARBA" id="ARBA00001352"/>
    </source>
</evidence>
<evidence type="ECO:0000256" key="3">
    <source>
        <dbReference type="ARBA" id="ARBA00001966"/>
    </source>
</evidence>
<evidence type="ECO:0000313" key="17">
    <source>
        <dbReference type="EMBL" id="SSZ29942.1"/>
    </source>
</evidence>
<feature type="binding site" evidence="14">
    <location>
        <position position="130"/>
    </location>
    <ligand>
        <name>[4Fe-4S] cluster</name>
        <dbReference type="ChEBI" id="CHEBI:49883"/>
        <note>4Fe-4S-S-AdoMet</note>
    </ligand>
</feature>
<gene>
    <name evidence="17" type="primary">kamA</name>
    <name evidence="17" type="ORF">NCTC5908_01754</name>
</gene>
<dbReference type="GO" id="GO:0046872">
    <property type="term" value="F:metal ion binding"/>
    <property type="evidence" value="ECO:0007669"/>
    <property type="project" value="UniProtKB-KW"/>
</dbReference>
<dbReference type="GO" id="GO:0051539">
    <property type="term" value="F:4 iron, 4 sulfur cluster binding"/>
    <property type="evidence" value="ECO:0007669"/>
    <property type="project" value="UniProtKB-KW"/>
</dbReference>
<dbReference type="InterPro" id="IPR022462">
    <property type="entry name" value="EpmB"/>
</dbReference>
<feature type="domain" description="Radical SAM core" evidence="16">
    <location>
        <begin position="112"/>
        <end position="335"/>
    </location>
</feature>
<feature type="binding site" evidence="14">
    <location>
        <position position="133"/>
    </location>
    <ligand>
        <name>[4Fe-4S] cluster</name>
        <dbReference type="ChEBI" id="CHEBI:49883"/>
        <note>4Fe-4S-S-AdoMet</note>
    </ligand>
</feature>
<dbReference type="SUPFAM" id="SSF102114">
    <property type="entry name" value="Radical SAM enzymes"/>
    <property type="match status" value="1"/>
</dbReference>
<evidence type="ECO:0000256" key="15">
    <source>
        <dbReference type="PIRSR" id="PIRSR603739-50"/>
    </source>
</evidence>
<sequence>MFFKSGYSTSNIPIREEQSWLEHLANGISDPKILLQHLELPFEPFKQDIEARKLFAMRVPMPFVEKMEKGNPRDPLFLQVMSSADEFLQAEGFSKDPLEEQDDKNVVSNILHKYHNRLLFMVKGGCAVNCRYCFRRHFPYEENKGTKQNWQTALQYIAQHPEIEEVIFSGGDPLMAKDHELDWLIKHLENIPHLKRLRIHSRLPVVIPQRITDALCAILAETRLQKILVTHVNHANEIDEDFSHAMDRLKNCGVVLLNQSVLLKDVNDDAYILKALSDRLFSVGILPYYLHLLDKVEGAAHFYLDDAQALSIYKQLQRITSGYLVPKLAREIGGEPNKTLYTA</sequence>
<dbReference type="AlphaFoldDB" id="A0A336NAM0"/>
<dbReference type="SFLD" id="SFLDS00029">
    <property type="entry name" value="Radical_SAM"/>
    <property type="match status" value="1"/>
</dbReference>
<keyword evidence="6 14" id="KW-0004">4Fe-4S</keyword>
<dbReference type="PROSITE" id="PS51918">
    <property type="entry name" value="RADICAL_SAM"/>
    <property type="match status" value="1"/>
</dbReference>
<keyword evidence="8 14" id="KW-0479">Metal-binding</keyword>
<dbReference type="STRING" id="732.ADJ80_05165"/>
<dbReference type="NCBIfam" id="TIGR03821">
    <property type="entry name" value="EFP_modif_epmB"/>
    <property type="match status" value="1"/>
</dbReference>